<dbReference type="PANTHER" id="PTHR24095">
    <property type="entry name" value="ACETYL-COENZYME A SYNTHETASE"/>
    <property type="match status" value="1"/>
</dbReference>
<dbReference type="CDD" id="cd05966">
    <property type="entry name" value="ACS"/>
    <property type="match status" value="1"/>
</dbReference>
<dbReference type="FunFam" id="3.40.50.12780:FF:000001">
    <property type="entry name" value="Acetyl-coenzyme A synthetase"/>
    <property type="match status" value="1"/>
</dbReference>
<keyword evidence="4" id="KW-0067">ATP-binding</keyword>
<dbReference type="SUPFAM" id="SSF56801">
    <property type="entry name" value="Acetyl-CoA synthetase-like"/>
    <property type="match status" value="1"/>
</dbReference>
<dbReference type="RefSeq" id="WP_073246181.1">
    <property type="nucleotide sequence ID" value="NZ_FQZX01000003.1"/>
</dbReference>
<evidence type="ECO:0000259" key="8">
    <source>
        <dbReference type="Pfam" id="PF13193"/>
    </source>
</evidence>
<evidence type="ECO:0000256" key="4">
    <source>
        <dbReference type="ARBA" id="ARBA00022840"/>
    </source>
</evidence>
<keyword evidence="2" id="KW-0436">Ligase</keyword>
<dbReference type="Pfam" id="PF00501">
    <property type="entry name" value="AMP-binding"/>
    <property type="match status" value="1"/>
</dbReference>
<keyword evidence="5" id="KW-0007">Acetylation</keyword>
<dbReference type="InterPro" id="IPR020845">
    <property type="entry name" value="AMP-binding_CS"/>
</dbReference>
<evidence type="ECO:0000259" key="7">
    <source>
        <dbReference type="Pfam" id="PF00501"/>
    </source>
</evidence>
<evidence type="ECO:0000256" key="2">
    <source>
        <dbReference type="ARBA" id="ARBA00022598"/>
    </source>
</evidence>
<dbReference type="OrthoDB" id="9778383at2"/>
<dbReference type="InterPro" id="IPR011904">
    <property type="entry name" value="Ac_CoA_lig"/>
</dbReference>
<dbReference type="PANTHER" id="PTHR24095:SF14">
    <property type="entry name" value="ACETYL-COENZYME A SYNTHETASE 1"/>
    <property type="match status" value="1"/>
</dbReference>
<dbReference type="InterPro" id="IPR045851">
    <property type="entry name" value="AMP-bd_C_sf"/>
</dbReference>
<dbReference type="EC" id="6.2.1.1" evidence="6"/>
<dbReference type="GO" id="GO:0005524">
    <property type="term" value="F:ATP binding"/>
    <property type="evidence" value="ECO:0007669"/>
    <property type="project" value="UniProtKB-KW"/>
</dbReference>
<evidence type="ECO:0000259" key="9">
    <source>
        <dbReference type="Pfam" id="PF16177"/>
    </source>
</evidence>
<dbReference type="Pfam" id="PF13193">
    <property type="entry name" value="AMP-binding_C"/>
    <property type="match status" value="1"/>
</dbReference>
<dbReference type="STRING" id="228958.SAMN04488007_3265"/>
<evidence type="ECO:0000256" key="3">
    <source>
        <dbReference type="ARBA" id="ARBA00022741"/>
    </source>
</evidence>
<dbReference type="NCBIfam" id="TIGR02188">
    <property type="entry name" value="Ac_CoA_lig_AcsA"/>
    <property type="match status" value="1"/>
</dbReference>
<dbReference type="Pfam" id="PF16177">
    <property type="entry name" value="ACAS_N"/>
    <property type="match status" value="1"/>
</dbReference>
<feature type="domain" description="Acetyl-coenzyme A synthetase N-terminal" evidence="9">
    <location>
        <begin position="12"/>
        <end position="68"/>
    </location>
</feature>
<comment type="similarity">
    <text evidence="1">Belongs to the ATP-dependent AMP-binding enzyme family.</text>
</comment>
<evidence type="ECO:0000256" key="6">
    <source>
        <dbReference type="NCBIfam" id="TIGR02188"/>
    </source>
</evidence>
<protein>
    <recommendedName>
        <fullName evidence="6">Acetate--CoA ligase</fullName>
        <ecNumber evidence="6">6.2.1.1</ecNumber>
    </recommendedName>
</protein>
<accession>A0A1M6TKN5</accession>
<feature type="domain" description="AMP-dependent synthetase/ligase" evidence="7">
    <location>
        <begin position="71"/>
        <end position="457"/>
    </location>
</feature>
<dbReference type="GO" id="GO:0016208">
    <property type="term" value="F:AMP binding"/>
    <property type="evidence" value="ECO:0007669"/>
    <property type="project" value="InterPro"/>
</dbReference>
<feature type="domain" description="AMP-binding enzyme C-terminal" evidence="8">
    <location>
        <begin position="519"/>
        <end position="598"/>
    </location>
</feature>
<dbReference type="InterPro" id="IPR025110">
    <property type="entry name" value="AMP-bd_C"/>
</dbReference>
<name>A0A1M6TKN5_9FLAO</name>
<keyword evidence="11" id="KW-1185">Reference proteome</keyword>
<dbReference type="Gene3D" id="3.40.50.12780">
    <property type="entry name" value="N-terminal domain of ligase-like"/>
    <property type="match status" value="1"/>
</dbReference>
<reference evidence="11" key="1">
    <citation type="submission" date="2016-11" db="EMBL/GenBank/DDBJ databases">
        <authorList>
            <person name="Varghese N."/>
            <person name="Submissions S."/>
        </authorList>
    </citation>
    <scope>NUCLEOTIDE SEQUENCE [LARGE SCALE GENOMIC DNA]</scope>
    <source>
        <strain evidence="11">DSM 16478</strain>
    </source>
</reference>
<dbReference type="PROSITE" id="PS00455">
    <property type="entry name" value="AMP_BINDING"/>
    <property type="match status" value="1"/>
</dbReference>
<evidence type="ECO:0000256" key="5">
    <source>
        <dbReference type="ARBA" id="ARBA00022990"/>
    </source>
</evidence>
<dbReference type="InterPro" id="IPR042099">
    <property type="entry name" value="ANL_N_sf"/>
</dbReference>
<dbReference type="GO" id="GO:0003987">
    <property type="term" value="F:acetate-CoA ligase activity"/>
    <property type="evidence" value="ECO:0007669"/>
    <property type="project" value="UniProtKB-UniRule"/>
</dbReference>
<evidence type="ECO:0000256" key="1">
    <source>
        <dbReference type="ARBA" id="ARBA00006432"/>
    </source>
</evidence>
<dbReference type="NCBIfam" id="NF001208">
    <property type="entry name" value="PRK00174.1"/>
    <property type="match status" value="1"/>
</dbReference>
<dbReference type="InterPro" id="IPR032387">
    <property type="entry name" value="ACAS_N"/>
</dbReference>
<dbReference type="AlphaFoldDB" id="A0A1M6TKN5"/>
<gene>
    <name evidence="10" type="ORF">SAMN04488007_3265</name>
</gene>
<dbReference type="GO" id="GO:0019427">
    <property type="term" value="P:acetyl-CoA biosynthetic process from acetate"/>
    <property type="evidence" value="ECO:0007669"/>
    <property type="project" value="UniProtKB-UniRule"/>
</dbReference>
<dbReference type="EMBL" id="FQZX01000003">
    <property type="protein sequence ID" value="SHK57504.1"/>
    <property type="molecule type" value="Genomic_DNA"/>
</dbReference>
<evidence type="ECO:0000313" key="11">
    <source>
        <dbReference type="Proteomes" id="UP000184314"/>
    </source>
</evidence>
<proteinExistence type="inferred from homology"/>
<evidence type="ECO:0000313" key="10">
    <source>
        <dbReference type="EMBL" id="SHK57504.1"/>
    </source>
</evidence>
<keyword evidence="3" id="KW-0547">Nucleotide-binding</keyword>
<dbReference type="InterPro" id="IPR000873">
    <property type="entry name" value="AMP-dep_synth/lig_dom"/>
</dbReference>
<dbReference type="Gene3D" id="3.30.300.30">
    <property type="match status" value="1"/>
</dbReference>
<dbReference type="Proteomes" id="UP000184314">
    <property type="component" value="Unassembled WGS sequence"/>
</dbReference>
<sequence>MSNYHIKHLEEYYQVYRKSVRNPEAFWEEIAEEHFVWRKRWDNVLSWDFKKPEIKWFEGAKLNITENCLDRHLPTRGEKTAIIFEPNNPDEEALHITYRQLHERVCRMANVLLDHGVKKGDRVCIYLPMIPELSVALLACARIGAIHSVVFAGFSSHALSTRINDSDCKIVLTSDGSFRGNKSIDLKGIVDKALEACPGVANVLVVNRTGSDIHMEPARDKWLQPLLDEAYADCVAEIMDAEDPLFILYTSGSTGTPKGMVHTTAGYMVYTAYTFKNVFQYRENDVYWCTADIGWITGHSYIVYGPLANGATTLMFEGVPSYPDFGRFWEVVEKHKVNQFYTAPTAIRALAKENLEFVEKHDLSSLKVLGSVGEPINEEAWHWYNNNVGKKNSPIVDTWWQTETGGIMITPIPYVTPTTPTYATLPFIGIQPALMDENAKEIKGNQVEGRLCIKFPWPAIARTIWGNHDRFRDTYFSAYENMYFTGDGALRDAVGYYRITGRVDDVIIVSGHNLGTAPIEDAINEHPAVAESAIVGFPHDVKGNALYGYVILKETGESRDRDNLRKEINQQITEHVGPIAKLDKIQFVNGLPKTRSGKIMRRILRKIASNDTSNLGDTSTLLNPEIVQEIMDSSL</sequence>
<organism evidence="10 11">
    <name type="scientific">Maribacter aquivivus</name>
    <dbReference type="NCBI Taxonomy" id="228958"/>
    <lineage>
        <taxon>Bacteria</taxon>
        <taxon>Pseudomonadati</taxon>
        <taxon>Bacteroidota</taxon>
        <taxon>Flavobacteriia</taxon>
        <taxon>Flavobacteriales</taxon>
        <taxon>Flavobacteriaceae</taxon>
        <taxon>Maribacter</taxon>
    </lineage>
</organism>